<feature type="compositionally biased region" description="Basic and acidic residues" evidence="1">
    <location>
        <begin position="180"/>
        <end position="209"/>
    </location>
</feature>
<feature type="region of interest" description="Disordered" evidence="1">
    <location>
        <begin position="79"/>
        <end position="215"/>
    </location>
</feature>
<evidence type="ECO:0000256" key="1">
    <source>
        <dbReference type="SAM" id="MobiDB-lite"/>
    </source>
</evidence>
<protein>
    <submittedName>
        <fullName evidence="2">Uncharacterized protein</fullName>
    </submittedName>
</protein>
<dbReference type="Proteomes" id="UP001148786">
    <property type="component" value="Unassembled WGS sequence"/>
</dbReference>
<feature type="compositionally biased region" description="Basic and acidic residues" evidence="1">
    <location>
        <begin position="275"/>
        <end position="298"/>
    </location>
</feature>
<gene>
    <name evidence="2" type="ORF">NLJ89_g11351</name>
</gene>
<feature type="compositionally biased region" description="Polar residues" evidence="1">
    <location>
        <begin position="100"/>
        <end position="110"/>
    </location>
</feature>
<feature type="compositionally biased region" description="Basic and acidic residues" evidence="1">
    <location>
        <begin position="1"/>
        <end position="34"/>
    </location>
</feature>
<feature type="compositionally biased region" description="Low complexity" evidence="1">
    <location>
        <begin position="111"/>
        <end position="140"/>
    </location>
</feature>
<dbReference type="OrthoDB" id="412109at2759"/>
<accession>A0A9W8MQ31</accession>
<dbReference type="EMBL" id="JANKHO010002551">
    <property type="protein sequence ID" value="KAJ3491284.1"/>
    <property type="molecule type" value="Genomic_DNA"/>
</dbReference>
<evidence type="ECO:0000313" key="2">
    <source>
        <dbReference type="EMBL" id="KAJ3491284.1"/>
    </source>
</evidence>
<reference evidence="2" key="1">
    <citation type="submission" date="2022-07" db="EMBL/GenBank/DDBJ databases">
        <title>Genome Sequence of Agrocybe chaxingu.</title>
        <authorList>
            <person name="Buettner E."/>
        </authorList>
    </citation>
    <scope>NUCLEOTIDE SEQUENCE</scope>
    <source>
        <strain evidence="2">MP-N11</strain>
    </source>
</reference>
<dbReference type="AlphaFoldDB" id="A0A9W8MQ31"/>
<sequence length="344" mass="39047">MDRDAEAKRQEQEAKRQEQVRKEQARRQEQDARRQSNNSPALDFQDIDDIDPKIREEQAYLWQQAQYRKKAEDIARRVEERRRNDSFGNDGGWAAPGTSPGVSRSPPQFNSPASASSPWGASGSPWSASSKPTTIPSPSTARSSNGVPLPNGKPRNGSVSSGTYPAGASPHAVPPISEADWARRHAEFTNEQQEKFRREQEKIEAERQLRSAGKPLGREDIQRVFEHHEKQWARLPALPELTWADFPWPMMKPPQTPDDISAILITAYFQSPLWPEKDKGKTPKDRIKDHMKRWHPDRFESKTLPRVVEAEKEKVKQGAGNVARHLNDLLRKENEGSGNNLFGD</sequence>
<proteinExistence type="predicted"/>
<evidence type="ECO:0000313" key="3">
    <source>
        <dbReference type="Proteomes" id="UP001148786"/>
    </source>
</evidence>
<keyword evidence="3" id="KW-1185">Reference proteome</keyword>
<comment type="caution">
    <text evidence="2">The sequence shown here is derived from an EMBL/GenBank/DDBJ whole genome shotgun (WGS) entry which is preliminary data.</text>
</comment>
<feature type="region of interest" description="Disordered" evidence="1">
    <location>
        <begin position="274"/>
        <end position="298"/>
    </location>
</feature>
<name>A0A9W8MQ31_9AGAR</name>
<feature type="region of interest" description="Disordered" evidence="1">
    <location>
        <begin position="1"/>
        <end position="50"/>
    </location>
</feature>
<organism evidence="2 3">
    <name type="scientific">Agrocybe chaxingu</name>
    <dbReference type="NCBI Taxonomy" id="84603"/>
    <lineage>
        <taxon>Eukaryota</taxon>
        <taxon>Fungi</taxon>
        <taxon>Dikarya</taxon>
        <taxon>Basidiomycota</taxon>
        <taxon>Agaricomycotina</taxon>
        <taxon>Agaricomycetes</taxon>
        <taxon>Agaricomycetidae</taxon>
        <taxon>Agaricales</taxon>
        <taxon>Agaricineae</taxon>
        <taxon>Strophariaceae</taxon>
        <taxon>Agrocybe</taxon>
    </lineage>
</organism>